<evidence type="ECO:0000313" key="2">
    <source>
        <dbReference type="Proteomes" id="UP000030655"/>
    </source>
</evidence>
<gene>
    <name evidence="1" type="ORF">H312_01382</name>
</gene>
<keyword evidence="2" id="KW-1185">Reference proteome</keyword>
<accession>A0A059F244</accession>
<dbReference type="VEuPathDB" id="MicrosporidiaDB:H312_01382"/>
<dbReference type="HOGENOM" id="CLU_032991_0_0_1"/>
<organism evidence="1 2">
    <name type="scientific">Anncaliia algerae PRA339</name>
    <dbReference type="NCBI Taxonomy" id="1288291"/>
    <lineage>
        <taxon>Eukaryota</taxon>
        <taxon>Fungi</taxon>
        <taxon>Fungi incertae sedis</taxon>
        <taxon>Microsporidia</taxon>
        <taxon>Tubulinosematoidea</taxon>
        <taxon>Tubulinosematidae</taxon>
        <taxon>Anncaliia</taxon>
    </lineage>
</organism>
<dbReference type="EMBL" id="KK365148">
    <property type="protein sequence ID" value="KCZ81172.1"/>
    <property type="molecule type" value="Genomic_DNA"/>
</dbReference>
<evidence type="ECO:0000313" key="1">
    <source>
        <dbReference type="EMBL" id="KCZ81172.1"/>
    </source>
</evidence>
<reference evidence="1 2" key="2">
    <citation type="submission" date="2014-03" db="EMBL/GenBank/DDBJ databases">
        <title>The Genome Sequence of Anncaliia algerae insect isolate PRA339.</title>
        <authorList>
            <consortium name="The Broad Institute Genome Sequencing Platform"/>
            <consortium name="The Broad Institute Genome Sequencing Center for Infectious Disease"/>
            <person name="Cuomo C."/>
            <person name="Becnel J."/>
            <person name="Sanscrainte N."/>
            <person name="Walker B."/>
            <person name="Young S.K."/>
            <person name="Zeng Q."/>
            <person name="Gargeya S."/>
            <person name="Fitzgerald M."/>
            <person name="Haas B."/>
            <person name="Abouelleil A."/>
            <person name="Alvarado L."/>
            <person name="Arachchi H.M."/>
            <person name="Berlin A.M."/>
            <person name="Chapman S.B."/>
            <person name="Dewar J."/>
            <person name="Goldberg J."/>
            <person name="Griggs A."/>
            <person name="Gujja S."/>
            <person name="Hansen M."/>
            <person name="Howarth C."/>
            <person name="Imamovic A."/>
            <person name="Larimer J."/>
            <person name="McCowan C."/>
            <person name="Murphy C."/>
            <person name="Neiman D."/>
            <person name="Pearson M."/>
            <person name="Priest M."/>
            <person name="Roberts A."/>
            <person name="Saif S."/>
            <person name="Shea T."/>
            <person name="Sisk P."/>
            <person name="Sykes S."/>
            <person name="Wortman J."/>
            <person name="Nusbaum C."/>
            <person name="Birren B."/>
        </authorList>
    </citation>
    <scope>NUCLEOTIDE SEQUENCE [LARGE SCALE GENOMIC DNA]</scope>
    <source>
        <strain evidence="1 2">PRA339</strain>
    </source>
</reference>
<reference evidence="2" key="1">
    <citation type="submission" date="2013-02" db="EMBL/GenBank/DDBJ databases">
        <authorList>
            <consortium name="The Broad Institute Genome Sequencing Platform"/>
            <person name="Cuomo C."/>
            <person name="Becnel J."/>
            <person name="Sanscrainte N."/>
            <person name="Walker B."/>
            <person name="Young S.K."/>
            <person name="Zeng Q."/>
            <person name="Gargeya S."/>
            <person name="Fitzgerald M."/>
            <person name="Haas B."/>
            <person name="Abouelleil A."/>
            <person name="Alvarado L."/>
            <person name="Arachchi H.M."/>
            <person name="Berlin A.M."/>
            <person name="Chapman S.B."/>
            <person name="Dewar J."/>
            <person name="Goldberg J."/>
            <person name="Griggs A."/>
            <person name="Gujja S."/>
            <person name="Hansen M."/>
            <person name="Howarth C."/>
            <person name="Imamovic A."/>
            <person name="Larimer J."/>
            <person name="McCowan C."/>
            <person name="Murphy C."/>
            <person name="Neiman D."/>
            <person name="Pearson M."/>
            <person name="Priest M."/>
            <person name="Roberts A."/>
            <person name="Saif S."/>
            <person name="Shea T."/>
            <person name="Sisk P."/>
            <person name="Sykes S."/>
            <person name="Wortman J."/>
            <person name="Nusbaum C."/>
            <person name="Birren B."/>
        </authorList>
    </citation>
    <scope>NUCLEOTIDE SEQUENCE [LARGE SCALE GENOMIC DNA]</scope>
    <source>
        <strain evidence="2">PRA339</strain>
    </source>
</reference>
<sequence length="593" mass="69424">MLFFFFGFVKMAQFLSFFNRKFGGEIEIQVQDGAIVAPKNIFKDYFHKEENVYTNEHFQKYTVKEIKSILDVISSENLDINTSLETYKQMLEILNDIKFTTKAKINFFKGSINYINDHCNELEEIINRNQSNLRKIFYALVISKFKMNFEFFELLNEFSFIFSPVNNKASSELLETTNTLYIDSDNCDYLDESLKKHSEFNDLFWFLFDKLILKIVFRLNLSHLLKKKDLLTKLMNNSERHYRFGGFSEFLQTYSSMEPFLQKVKNISFAKLSSGGEEILAKIFSSPFKYVGIDMLTVFNSVGNKINKINPSIEEIKLCENATDLFDIVAFNNLAKNSSLKRFEITYTQDKGNAINSIFTREFCNRLEFIKICVKSGTDSFCSLISSDAFLQSNCEKHIIFRCKANVRFYNVAEKLKNLKVLRIFSDDDRDNSYNSFSCKDLNELIIKFESRDTVDLPINPSILNKLKKLNISCSKMQKNFLKAFDECELEELSIDSAKALNYFFGEDKDKNSLLKRVYIYDCFIFKSNLLSIFNRENLREVYFMNCTFDKSENISLCLKRNIFIKVVLFKCKKTELLVKNIKHLPITIAEIN</sequence>
<name>A0A059F244_9MICR</name>
<dbReference type="Proteomes" id="UP000030655">
    <property type="component" value="Unassembled WGS sequence"/>
</dbReference>
<protein>
    <submittedName>
        <fullName evidence="1">Uncharacterized protein</fullName>
    </submittedName>
</protein>
<dbReference type="OrthoDB" id="10430284at2759"/>
<proteinExistence type="predicted"/>
<dbReference type="AlphaFoldDB" id="A0A059F244"/>